<evidence type="ECO:0000256" key="2">
    <source>
        <dbReference type="ARBA" id="ARBA00023315"/>
    </source>
</evidence>
<evidence type="ECO:0000313" key="3">
    <source>
        <dbReference type="EMBL" id="AJI24563.1"/>
    </source>
</evidence>
<evidence type="ECO:0000313" key="4">
    <source>
        <dbReference type="Proteomes" id="UP000031829"/>
    </source>
</evidence>
<protein>
    <submittedName>
        <fullName evidence="3">Acetyltransferase domain protein</fullName>
    </submittedName>
</protein>
<organism evidence="3 4">
    <name type="scientific">Priestia megaterium (strain ATCC 14581 / DSM 32 / CCUG 1817 / JCM 2506 / NBRC 15308 / NCIMB 9376 / NCTC 10342 / NRRL B-14308 / VKM B-512 / Ford 19)</name>
    <name type="common">Bacillus megaterium</name>
    <dbReference type="NCBI Taxonomy" id="1348623"/>
    <lineage>
        <taxon>Bacteria</taxon>
        <taxon>Bacillati</taxon>
        <taxon>Bacillota</taxon>
        <taxon>Bacilli</taxon>
        <taxon>Bacillales</taxon>
        <taxon>Bacillaceae</taxon>
        <taxon>Priestia</taxon>
    </lineage>
</organism>
<proteinExistence type="predicted"/>
<dbReference type="SUPFAM" id="SSF55729">
    <property type="entry name" value="Acyl-CoA N-acyltransferases (Nat)"/>
    <property type="match status" value="1"/>
</dbReference>
<name>A0A0B6AV58_PRIM2</name>
<keyword evidence="2" id="KW-0012">Acyltransferase</keyword>
<sequence length="148" mass="17073">MVVIRQAVETDRERLATLMQEYIVKFCEQPAPSRKALTLHIKRLLNNPSYGIQFVAELEGKLVGFATVYLSWSTYYFKETAILKDLYVSPLNRGNKIGERLFKICLAYSQKYEFAGMTAECSSENKVAQNLYQKMNGKENAGVQYRFF</sequence>
<dbReference type="InterPro" id="IPR051016">
    <property type="entry name" value="Diverse_Substrate_AcTransf"/>
</dbReference>
<evidence type="ECO:0000256" key="1">
    <source>
        <dbReference type="ARBA" id="ARBA00022679"/>
    </source>
</evidence>
<reference evidence="3 4" key="1">
    <citation type="journal article" date="2015" name="Genome Announc.">
        <title>Complete genome sequences for 35 biothreat assay-relevant bacillus species.</title>
        <authorList>
            <person name="Johnson S.L."/>
            <person name="Daligault H.E."/>
            <person name="Davenport K.W."/>
            <person name="Jaissle J."/>
            <person name="Frey K.G."/>
            <person name="Ladner J.T."/>
            <person name="Broomall S.M."/>
            <person name="Bishop-Lilly K.A."/>
            <person name="Bruce D.C."/>
            <person name="Gibbons H.S."/>
            <person name="Coyne S.R."/>
            <person name="Lo C.C."/>
            <person name="Meincke L."/>
            <person name="Munk A.C."/>
            <person name="Koroleva G.I."/>
            <person name="Rosenzweig C.N."/>
            <person name="Palacios G.F."/>
            <person name="Redden C.L."/>
            <person name="Minogue T.D."/>
            <person name="Chain P.S."/>
        </authorList>
    </citation>
    <scope>NUCLEOTIDE SEQUENCE [LARGE SCALE GENOMIC DNA]</scope>
    <source>
        <strain evidence="4">ATCC 14581 / DSM 32 / JCM 2506 / NBRC 15308 / NCIMB 9376 / NCTC 10342 / NRRL B-14308 / VKM B-512</strain>
    </source>
</reference>
<dbReference type="Gene3D" id="3.40.630.30">
    <property type="match status" value="1"/>
</dbReference>
<dbReference type="Proteomes" id="UP000031829">
    <property type="component" value="Chromosome"/>
</dbReference>
<dbReference type="EMBL" id="CP009920">
    <property type="protein sequence ID" value="AJI24563.1"/>
    <property type="molecule type" value="Genomic_DNA"/>
</dbReference>
<dbReference type="HOGENOM" id="CLU_013985_34_9_9"/>
<dbReference type="CDD" id="cd04301">
    <property type="entry name" value="NAT_SF"/>
    <property type="match status" value="1"/>
</dbReference>
<dbReference type="InterPro" id="IPR016181">
    <property type="entry name" value="Acyl_CoA_acyltransferase"/>
</dbReference>
<dbReference type="GeneID" id="93643514"/>
<dbReference type="PANTHER" id="PTHR10545:SF29">
    <property type="entry name" value="GH14572P-RELATED"/>
    <property type="match status" value="1"/>
</dbReference>
<keyword evidence="1 3" id="KW-0808">Transferase</keyword>
<accession>A0A0B6AV58</accession>
<dbReference type="GO" id="GO:0008080">
    <property type="term" value="F:N-acetyltransferase activity"/>
    <property type="evidence" value="ECO:0007669"/>
    <property type="project" value="UniProtKB-ARBA"/>
</dbReference>
<dbReference type="InterPro" id="IPR000182">
    <property type="entry name" value="GNAT_dom"/>
</dbReference>
<dbReference type="PATRIC" id="fig|592022.4.peg.3054"/>
<dbReference type="RefSeq" id="WP_013083824.1">
    <property type="nucleotide sequence ID" value="NZ_BCVB01000006.1"/>
</dbReference>
<dbReference type="PROSITE" id="PS51186">
    <property type="entry name" value="GNAT"/>
    <property type="match status" value="1"/>
</dbReference>
<dbReference type="KEGG" id="bmeg:BG04_5574"/>
<dbReference type="Pfam" id="PF00583">
    <property type="entry name" value="Acetyltransf_1"/>
    <property type="match status" value="1"/>
</dbReference>
<dbReference type="AlphaFoldDB" id="A0A0B6AV58"/>
<dbReference type="PANTHER" id="PTHR10545">
    <property type="entry name" value="DIAMINE N-ACETYLTRANSFERASE"/>
    <property type="match status" value="1"/>
</dbReference>
<gene>
    <name evidence="3" type="ORF">BG04_5574</name>
</gene>